<accession>A0ABQ9HF39</accession>
<name>A0ABQ9HF39_9NEOP</name>
<feature type="compositionally biased region" description="Low complexity" evidence="1">
    <location>
        <begin position="1028"/>
        <end position="1041"/>
    </location>
</feature>
<dbReference type="EMBL" id="JARBHB010000005">
    <property type="protein sequence ID" value="KAJ8882862.1"/>
    <property type="molecule type" value="Genomic_DNA"/>
</dbReference>
<protein>
    <submittedName>
        <fullName evidence="2">Uncharacterized protein</fullName>
    </submittedName>
</protein>
<comment type="caution">
    <text evidence="2">The sequence shown here is derived from an EMBL/GenBank/DDBJ whole genome shotgun (WGS) entry which is preliminary data.</text>
</comment>
<reference evidence="2 3" key="1">
    <citation type="submission" date="2023-02" db="EMBL/GenBank/DDBJ databases">
        <title>LHISI_Scaffold_Assembly.</title>
        <authorList>
            <person name="Stuart O.P."/>
            <person name="Cleave R."/>
            <person name="Magrath M.J.L."/>
            <person name="Mikheyev A.S."/>
        </authorList>
    </citation>
    <scope>NUCLEOTIDE SEQUENCE [LARGE SCALE GENOMIC DNA]</scope>
    <source>
        <strain evidence="2">Daus_M_001</strain>
        <tissue evidence="2">Leg muscle</tissue>
    </source>
</reference>
<dbReference type="Proteomes" id="UP001159363">
    <property type="component" value="Chromosome 4"/>
</dbReference>
<gene>
    <name evidence="2" type="ORF">PR048_014676</name>
</gene>
<evidence type="ECO:0000313" key="2">
    <source>
        <dbReference type="EMBL" id="KAJ8882862.1"/>
    </source>
</evidence>
<evidence type="ECO:0000313" key="3">
    <source>
        <dbReference type="Proteomes" id="UP001159363"/>
    </source>
</evidence>
<proteinExistence type="predicted"/>
<sequence length="1060" mass="116911">MDSLSHSHKRLSPETHLGPVPTPSVRATLIITVESVLDAQFSMWELRSCLQTRFLILSLLSLHENEGSPFKITFPPAIYALRVEATRKVLAKWEYSEKTHQPTAEYAASLIYVYPPGFQPCSLMYSAALIRRSRGEVSAAAALSVVRDCRASRQTLSPPRSFESLLFPSGRSRRGGRVLLSPALCSSTNRFALAPPYHPAATGHGGELFRKGRRLYSAAYLPGAGNSRVFVLPGRSALPPGELRATVRLPLPRRRRFSRFECCEDSFLQGKRECMSGITSHAARGDGVRSCEGRDVTSIPSINIDLSGGAVILEGQSRPDWARSGSPRDLVTEDTNRFPERRTTCSGGLFADLSRYTSSGGRAASADPTSALAATRARALLQSSLRGLRSSFGGWNFYIHSPVKVPCCSLVSGRNAFGFPKLHCGYWLLLCAPRMYSTEQSPAYLATFHHTPLLTTFLKPRPCFAFRLQLRLMQTKLNRRGQRSAFVRTQFNKGATVAERLACSPPPRQSVFNPRPVPDDDVGRRVFSGISITLIGSQDLGVKSRPYLFTHSRLSTAVGRSPPGGHTSTLTSALVSKLQPACIPDISLHSRRPHLGVSHSSFLFYILKSNPRFYCFMKLMDRGENYHGQNIPSSLWGDRAYLSEMRSRRHPGRKRLCLLRRSDGNYARESGVSLRTHACTRTASSLRVSRSYLRAGRTADTEYASAVHSRPSQHLPYQPWGEGDLNCTVERHDGSTACIARSSDVAIGVRVSVVRIAPSLLDLERGPRWCSGQTSHLPPRRTRFDSWWGHLADFCKWESCWTIHLVCGFSPGSPVSPALAFRRCSVLISLHSCVSEAYNHGSAKGDLWTGIECLVALTFSEPLCTQFSRDQTTCVRGSLPARTVAQSNKVSAMWQDITGQNSGRQQANRPGGLVLSQKRGNVASRALSPRAGELSNQIDELDTARYSDSRGHCSFHSGEPQLLLTASPWLVSSHKGGNRLYLKKYRKLLDHCQIFFIRKCPWLRYGSLASHCHGDARVERAGGGGGETASEASPAAAPRAPHTWRADVMPAARDVCWSID</sequence>
<evidence type="ECO:0000256" key="1">
    <source>
        <dbReference type="SAM" id="MobiDB-lite"/>
    </source>
</evidence>
<feature type="region of interest" description="Disordered" evidence="1">
    <location>
        <begin position="1021"/>
        <end position="1043"/>
    </location>
</feature>
<keyword evidence="3" id="KW-1185">Reference proteome</keyword>
<organism evidence="2 3">
    <name type="scientific">Dryococelus australis</name>
    <dbReference type="NCBI Taxonomy" id="614101"/>
    <lineage>
        <taxon>Eukaryota</taxon>
        <taxon>Metazoa</taxon>
        <taxon>Ecdysozoa</taxon>
        <taxon>Arthropoda</taxon>
        <taxon>Hexapoda</taxon>
        <taxon>Insecta</taxon>
        <taxon>Pterygota</taxon>
        <taxon>Neoptera</taxon>
        <taxon>Polyneoptera</taxon>
        <taxon>Phasmatodea</taxon>
        <taxon>Verophasmatodea</taxon>
        <taxon>Anareolatae</taxon>
        <taxon>Phasmatidae</taxon>
        <taxon>Eurycanthinae</taxon>
        <taxon>Dryococelus</taxon>
    </lineage>
</organism>